<dbReference type="EMBL" id="LAZR01000428">
    <property type="protein sequence ID" value="KKN69325.1"/>
    <property type="molecule type" value="Genomic_DNA"/>
</dbReference>
<reference evidence="1" key="1">
    <citation type="journal article" date="2015" name="Nature">
        <title>Complex archaea that bridge the gap between prokaryotes and eukaryotes.</title>
        <authorList>
            <person name="Spang A."/>
            <person name="Saw J.H."/>
            <person name="Jorgensen S.L."/>
            <person name="Zaremba-Niedzwiedzka K."/>
            <person name="Martijn J."/>
            <person name="Lind A.E."/>
            <person name="van Eijk R."/>
            <person name="Schleper C."/>
            <person name="Guy L."/>
            <person name="Ettema T.J."/>
        </authorList>
    </citation>
    <scope>NUCLEOTIDE SEQUENCE</scope>
</reference>
<accession>A0A0F9SK22</accession>
<gene>
    <name evidence="1" type="ORF">LCGC14_0441840</name>
</gene>
<sequence>MNISVESVEAKNVEEEILKLKEKGCRIIVENYQTKLHLKLIDFICLKLYVKNVVMHRGLK</sequence>
<evidence type="ECO:0000313" key="1">
    <source>
        <dbReference type="EMBL" id="KKN69325.1"/>
    </source>
</evidence>
<name>A0A0F9SK22_9ZZZZ</name>
<dbReference type="AlphaFoldDB" id="A0A0F9SK22"/>
<comment type="caution">
    <text evidence="1">The sequence shown here is derived from an EMBL/GenBank/DDBJ whole genome shotgun (WGS) entry which is preliminary data.</text>
</comment>
<organism evidence="1">
    <name type="scientific">marine sediment metagenome</name>
    <dbReference type="NCBI Taxonomy" id="412755"/>
    <lineage>
        <taxon>unclassified sequences</taxon>
        <taxon>metagenomes</taxon>
        <taxon>ecological metagenomes</taxon>
    </lineage>
</organism>
<proteinExistence type="predicted"/>
<protein>
    <submittedName>
        <fullName evidence="1">Uncharacterized protein</fullName>
    </submittedName>
</protein>